<dbReference type="EMBL" id="QGNW01001794">
    <property type="protein sequence ID" value="RVW30541.1"/>
    <property type="molecule type" value="Genomic_DNA"/>
</dbReference>
<evidence type="ECO:0000259" key="1">
    <source>
        <dbReference type="Pfam" id="PF13966"/>
    </source>
</evidence>
<protein>
    <recommendedName>
        <fullName evidence="1">Reverse transcriptase zinc-binding domain-containing protein</fullName>
    </recommendedName>
</protein>
<dbReference type="InterPro" id="IPR026960">
    <property type="entry name" value="RVT-Znf"/>
</dbReference>
<dbReference type="Proteomes" id="UP000288805">
    <property type="component" value="Unassembled WGS sequence"/>
</dbReference>
<organism evidence="2 3">
    <name type="scientific">Vitis vinifera</name>
    <name type="common">Grape</name>
    <dbReference type="NCBI Taxonomy" id="29760"/>
    <lineage>
        <taxon>Eukaryota</taxon>
        <taxon>Viridiplantae</taxon>
        <taxon>Streptophyta</taxon>
        <taxon>Embryophyta</taxon>
        <taxon>Tracheophyta</taxon>
        <taxon>Spermatophyta</taxon>
        <taxon>Magnoliopsida</taxon>
        <taxon>eudicotyledons</taxon>
        <taxon>Gunneridae</taxon>
        <taxon>Pentapetalae</taxon>
        <taxon>rosids</taxon>
        <taxon>Vitales</taxon>
        <taxon>Vitaceae</taxon>
        <taxon>Viteae</taxon>
        <taxon>Vitis</taxon>
    </lineage>
</organism>
<gene>
    <name evidence="2" type="ORF">CK203_097802</name>
</gene>
<feature type="domain" description="Reverse transcriptase zinc-binding" evidence="1">
    <location>
        <begin position="205"/>
        <end position="271"/>
    </location>
</feature>
<sequence length="338" mass="38526">MCNCNYPPLLLVDKLVRRLLRPVGFLKSTLTFESKLLKLPPFLIDFNHVLETCAVLYTMPMSPVICAIFTYMSIYLDGRANTFPKEKSQIEVRADLEGFFCGEVGPLKRSLILFGGAWFALRRVMGVGGESMGRNKGDGVLKEARGVLWKSLRKDWDVVRSRLFFVVGNGQRYAWVKDVWCSNEGGGSWYRLMTGSWMRPSSLYPSSAIWKVYLQPRVSFFGWEATWGKALILDQLQKRGWALANKCYLCQRHEELINHILLHCVKTMTLWALLFSMFGVQWVLPATVKEMLLGWNGSFVGKKRKGVLESKSFVSFLDGLEGKEQNCLRGRSAVYSKA</sequence>
<dbReference type="Pfam" id="PF13966">
    <property type="entry name" value="zf-RVT"/>
    <property type="match status" value="1"/>
</dbReference>
<dbReference type="AlphaFoldDB" id="A0A438D537"/>
<accession>A0A438D537</accession>
<evidence type="ECO:0000313" key="2">
    <source>
        <dbReference type="EMBL" id="RVW30541.1"/>
    </source>
</evidence>
<comment type="caution">
    <text evidence="2">The sequence shown here is derived from an EMBL/GenBank/DDBJ whole genome shotgun (WGS) entry which is preliminary data.</text>
</comment>
<name>A0A438D537_VITVI</name>
<proteinExistence type="predicted"/>
<evidence type="ECO:0000313" key="3">
    <source>
        <dbReference type="Proteomes" id="UP000288805"/>
    </source>
</evidence>
<reference evidence="2 3" key="1">
    <citation type="journal article" date="2018" name="PLoS Genet.">
        <title>Population sequencing reveals clonal diversity and ancestral inbreeding in the grapevine cultivar Chardonnay.</title>
        <authorList>
            <person name="Roach M.J."/>
            <person name="Johnson D.L."/>
            <person name="Bohlmann J."/>
            <person name="van Vuuren H.J."/>
            <person name="Jones S.J."/>
            <person name="Pretorius I.S."/>
            <person name="Schmidt S.A."/>
            <person name="Borneman A.R."/>
        </authorList>
    </citation>
    <scope>NUCLEOTIDE SEQUENCE [LARGE SCALE GENOMIC DNA]</scope>
    <source>
        <strain evidence="3">cv. Chardonnay</strain>
        <tissue evidence="2">Leaf</tissue>
    </source>
</reference>